<evidence type="ECO:0000256" key="3">
    <source>
        <dbReference type="ARBA" id="ARBA00024247"/>
    </source>
</evidence>
<evidence type="ECO:0000313" key="5">
    <source>
        <dbReference type="EMBL" id="STZ14217.1"/>
    </source>
</evidence>
<evidence type="ECO:0000313" key="6">
    <source>
        <dbReference type="Proteomes" id="UP000190435"/>
    </source>
</evidence>
<dbReference type="Proteomes" id="UP000255279">
    <property type="component" value="Unassembled WGS sequence"/>
</dbReference>
<dbReference type="PANTHER" id="PTHR33359">
    <property type="entry name" value="MOLYBDOPTERIN SYNTHASE SULFUR CARRIER SUBUNIT"/>
    <property type="match status" value="1"/>
</dbReference>
<keyword evidence="6" id="KW-1185">Reference proteome</keyword>
<reference evidence="4 6" key="1">
    <citation type="submission" date="2017-02" db="EMBL/GenBank/DDBJ databases">
        <title>Draft genome sequence of Moraxella caviae CCUG 355 type strain.</title>
        <authorList>
            <person name="Engstrom-Jakobsson H."/>
            <person name="Salva-Serra F."/>
            <person name="Thorell K."/>
            <person name="Gonzales-Siles L."/>
            <person name="Karlsson R."/>
            <person name="Boulund F."/>
            <person name="Engstrand L."/>
            <person name="Moore E."/>
        </authorList>
    </citation>
    <scope>NUCLEOTIDE SEQUENCE [LARGE SCALE GENOMIC DNA]</scope>
    <source>
        <strain evidence="4 6">CCUG 355</strain>
    </source>
</reference>
<accession>A0A1T0A5X1</accession>
<dbReference type="GO" id="GO:1990133">
    <property type="term" value="C:molybdopterin adenylyltransferase complex"/>
    <property type="evidence" value="ECO:0007669"/>
    <property type="project" value="TreeGrafter"/>
</dbReference>
<dbReference type="InterPro" id="IPR012675">
    <property type="entry name" value="Beta-grasp_dom_sf"/>
</dbReference>
<dbReference type="CDD" id="cd00754">
    <property type="entry name" value="Ubl_MoaD"/>
    <property type="match status" value="1"/>
</dbReference>
<comment type="similarity">
    <text evidence="2">Belongs to the MoaD family.</text>
</comment>
<dbReference type="UniPathway" id="UPA00344"/>
<evidence type="ECO:0000313" key="7">
    <source>
        <dbReference type="Proteomes" id="UP000255279"/>
    </source>
</evidence>
<evidence type="ECO:0000256" key="1">
    <source>
        <dbReference type="ARBA" id="ARBA00022741"/>
    </source>
</evidence>
<sequence>MPNNEQANELRISVLYFASLAQAAQTDEEVLTVPSDDLGEIYDVLSAKYGFDLPKDKLAVAINHHFVTWQTKVQANDVVAFIPPVAGG</sequence>
<keyword evidence="1" id="KW-0547">Nucleotide-binding</keyword>
<dbReference type="EMBL" id="MUXU01000025">
    <property type="protein sequence ID" value="OOR91087.1"/>
    <property type="molecule type" value="Genomic_DNA"/>
</dbReference>
<proteinExistence type="inferred from homology"/>
<dbReference type="GO" id="GO:0006777">
    <property type="term" value="P:Mo-molybdopterin cofactor biosynthetic process"/>
    <property type="evidence" value="ECO:0007669"/>
    <property type="project" value="InterPro"/>
</dbReference>
<dbReference type="InterPro" id="IPR016155">
    <property type="entry name" value="Mopterin_synth/thiamin_S_b"/>
</dbReference>
<protein>
    <recommendedName>
        <fullName evidence="3">Molybdopterin synthase sulfur carrier subunit</fullName>
    </recommendedName>
</protein>
<dbReference type="GO" id="GO:0000166">
    <property type="term" value="F:nucleotide binding"/>
    <property type="evidence" value="ECO:0007669"/>
    <property type="project" value="UniProtKB-KW"/>
</dbReference>
<evidence type="ECO:0000313" key="4">
    <source>
        <dbReference type="EMBL" id="OOR91087.1"/>
    </source>
</evidence>
<gene>
    <name evidence="5" type="primary">moaD</name>
    <name evidence="4" type="ORF">B0181_03930</name>
    <name evidence="5" type="ORF">NCTC10293_01809</name>
</gene>
<dbReference type="Gene3D" id="3.10.20.30">
    <property type="match status" value="1"/>
</dbReference>
<dbReference type="Proteomes" id="UP000190435">
    <property type="component" value="Unassembled WGS sequence"/>
</dbReference>
<dbReference type="Pfam" id="PF02597">
    <property type="entry name" value="ThiS"/>
    <property type="match status" value="1"/>
</dbReference>
<name>A0A1T0A5X1_9GAMM</name>
<dbReference type="STRING" id="34060.B0181_03930"/>
<organism evidence="4 6">
    <name type="scientific">Moraxella caviae</name>
    <dbReference type="NCBI Taxonomy" id="34060"/>
    <lineage>
        <taxon>Bacteria</taxon>
        <taxon>Pseudomonadati</taxon>
        <taxon>Pseudomonadota</taxon>
        <taxon>Gammaproteobacteria</taxon>
        <taxon>Moraxellales</taxon>
        <taxon>Moraxellaceae</taxon>
        <taxon>Moraxella</taxon>
    </lineage>
</organism>
<dbReference type="RefSeq" id="WP_078276180.1">
    <property type="nucleotide sequence ID" value="NZ_CAACXO010000070.1"/>
</dbReference>
<dbReference type="NCBIfam" id="TIGR01682">
    <property type="entry name" value="moaD"/>
    <property type="match status" value="1"/>
</dbReference>
<evidence type="ECO:0000256" key="2">
    <source>
        <dbReference type="ARBA" id="ARBA00024200"/>
    </source>
</evidence>
<dbReference type="InterPro" id="IPR003749">
    <property type="entry name" value="ThiS/MoaD-like"/>
</dbReference>
<dbReference type="OrthoDB" id="9801945at2"/>
<dbReference type="AlphaFoldDB" id="A0A1T0A5X1"/>
<dbReference type="EMBL" id="UGQE01000004">
    <property type="protein sequence ID" value="STZ14217.1"/>
    <property type="molecule type" value="Genomic_DNA"/>
</dbReference>
<dbReference type="SUPFAM" id="SSF54285">
    <property type="entry name" value="MoaD/ThiS"/>
    <property type="match status" value="1"/>
</dbReference>
<dbReference type="InterPro" id="IPR044672">
    <property type="entry name" value="MOCS2A"/>
</dbReference>
<dbReference type="PANTHER" id="PTHR33359:SF1">
    <property type="entry name" value="MOLYBDOPTERIN SYNTHASE SULFUR CARRIER SUBUNIT"/>
    <property type="match status" value="1"/>
</dbReference>
<reference evidence="5 7" key="2">
    <citation type="submission" date="2018-06" db="EMBL/GenBank/DDBJ databases">
        <authorList>
            <consortium name="Pathogen Informatics"/>
            <person name="Doyle S."/>
        </authorList>
    </citation>
    <scope>NUCLEOTIDE SEQUENCE [LARGE SCALE GENOMIC DNA]</scope>
    <source>
        <strain evidence="5 7">NCTC10293</strain>
    </source>
</reference>